<dbReference type="Gene3D" id="1.10.10.10">
    <property type="entry name" value="Winged helix-like DNA-binding domain superfamily/Winged helix DNA-binding domain"/>
    <property type="match status" value="2"/>
</dbReference>
<dbReference type="PROSITE" id="PS50949">
    <property type="entry name" value="HTH_GNTR"/>
    <property type="match status" value="2"/>
</dbReference>
<sequence length="179" mass="20093">MTNRNVLDGSMNDEPERLNRRLVYPRIVTKIRERIAAAGYQPGSLLPSENALCQELRIARNTLRRALTELKREGLLDTIPSKGWVVVAEACPQQDRYKYEGIARVFREQIQTGLLPPGAPVPSEAMLRQELGISRYTVRSALAVLEREGLLETRQGKGRYVTRRAPAEIGRPGTSNQQG</sequence>
<keyword evidence="6" id="KW-1185">Reference proteome</keyword>
<evidence type="ECO:0000256" key="1">
    <source>
        <dbReference type="ARBA" id="ARBA00023015"/>
    </source>
</evidence>
<dbReference type="Proteomes" id="UP000331127">
    <property type="component" value="Unassembled WGS sequence"/>
</dbReference>
<dbReference type="PANTHER" id="PTHR44846">
    <property type="entry name" value="MANNOSYL-D-GLYCERATE TRANSPORT/METABOLISM SYSTEM REPRESSOR MNGR-RELATED"/>
    <property type="match status" value="1"/>
</dbReference>
<evidence type="ECO:0000313" key="5">
    <source>
        <dbReference type="EMBL" id="GES07542.1"/>
    </source>
</evidence>
<keyword evidence="3" id="KW-0804">Transcription</keyword>
<dbReference type="AlphaFoldDB" id="A0A5M3WHD8"/>
<dbReference type="InterPro" id="IPR000524">
    <property type="entry name" value="Tscrpt_reg_HTH_GntR"/>
</dbReference>
<dbReference type="PRINTS" id="PR00035">
    <property type="entry name" value="HTHGNTR"/>
</dbReference>
<keyword evidence="2" id="KW-0238">DNA-binding</keyword>
<dbReference type="OrthoDB" id="3532720at2"/>
<dbReference type="InterPro" id="IPR036388">
    <property type="entry name" value="WH-like_DNA-bd_sf"/>
</dbReference>
<dbReference type="SMART" id="SM00345">
    <property type="entry name" value="HTH_GNTR"/>
    <property type="match status" value="2"/>
</dbReference>
<comment type="caution">
    <text evidence="5">The sequence shown here is derived from an EMBL/GenBank/DDBJ whole genome shotgun (WGS) entry which is preliminary data.</text>
</comment>
<dbReference type="RefSeq" id="WP_155353241.1">
    <property type="nucleotide sequence ID" value="NZ_BAAAHL010000012.1"/>
</dbReference>
<evidence type="ECO:0000256" key="2">
    <source>
        <dbReference type="ARBA" id="ARBA00023125"/>
    </source>
</evidence>
<accession>A0A5M3WHD8</accession>
<dbReference type="GO" id="GO:0045892">
    <property type="term" value="P:negative regulation of DNA-templated transcription"/>
    <property type="evidence" value="ECO:0007669"/>
    <property type="project" value="TreeGrafter"/>
</dbReference>
<dbReference type="SUPFAM" id="SSF46785">
    <property type="entry name" value="Winged helix' DNA-binding domain"/>
    <property type="match status" value="2"/>
</dbReference>
<dbReference type="InterPro" id="IPR036390">
    <property type="entry name" value="WH_DNA-bd_sf"/>
</dbReference>
<dbReference type="GO" id="GO:0003677">
    <property type="term" value="F:DNA binding"/>
    <property type="evidence" value="ECO:0007669"/>
    <property type="project" value="UniProtKB-KW"/>
</dbReference>
<evidence type="ECO:0000259" key="4">
    <source>
        <dbReference type="PROSITE" id="PS50949"/>
    </source>
</evidence>
<proteinExistence type="predicted"/>
<reference evidence="5 6" key="1">
    <citation type="submission" date="2019-10" db="EMBL/GenBank/DDBJ databases">
        <title>Whole genome shotgun sequence of Acrocarpospora macrocephala NBRC 16266.</title>
        <authorList>
            <person name="Ichikawa N."/>
            <person name="Kimura A."/>
            <person name="Kitahashi Y."/>
            <person name="Komaki H."/>
            <person name="Oguchi A."/>
        </authorList>
    </citation>
    <scope>NUCLEOTIDE SEQUENCE [LARGE SCALE GENOMIC DNA]</scope>
    <source>
        <strain evidence="5 6">NBRC 16266</strain>
    </source>
</reference>
<dbReference type="CDD" id="cd07377">
    <property type="entry name" value="WHTH_GntR"/>
    <property type="match status" value="2"/>
</dbReference>
<dbReference type="PANTHER" id="PTHR44846:SF17">
    <property type="entry name" value="GNTR-FAMILY TRANSCRIPTIONAL REGULATOR"/>
    <property type="match status" value="1"/>
</dbReference>
<evidence type="ECO:0000256" key="3">
    <source>
        <dbReference type="ARBA" id="ARBA00023163"/>
    </source>
</evidence>
<dbReference type="Pfam" id="PF00392">
    <property type="entry name" value="GntR"/>
    <property type="match status" value="2"/>
</dbReference>
<name>A0A5M3WHD8_9ACTN</name>
<evidence type="ECO:0000313" key="6">
    <source>
        <dbReference type="Proteomes" id="UP000331127"/>
    </source>
</evidence>
<dbReference type="GO" id="GO:0003700">
    <property type="term" value="F:DNA-binding transcription factor activity"/>
    <property type="evidence" value="ECO:0007669"/>
    <property type="project" value="InterPro"/>
</dbReference>
<gene>
    <name evidence="5" type="ORF">Amac_011370</name>
</gene>
<keyword evidence="1" id="KW-0805">Transcription regulation</keyword>
<dbReference type="InterPro" id="IPR050679">
    <property type="entry name" value="Bact_HTH_transcr_reg"/>
</dbReference>
<organism evidence="5 6">
    <name type="scientific">Acrocarpospora macrocephala</name>
    <dbReference type="NCBI Taxonomy" id="150177"/>
    <lineage>
        <taxon>Bacteria</taxon>
        <taxon>Bacillati</taxon>
        <taxon>Actinomycetota</taxon>
        <taxon>Actinomycetes</taxon>
        <taxon>Streptosporangiales</taxon>
        <taxon>Streptosporangiaceae</taxon>
        <taxon>Acrocarpospora</taxon>
    </lineage>
</organism>
<dbReference type="EMBL" id="BLAE01000006">
    <property type="protein sequence ID" value="GES07542.1"/>
    <property type="molecule type" value="Genomic_DNA"/>
</dbReference>
<protein>
    <recommendedName>
        <fullName evidence="4">HTH gntR-type domain-containing protein</fullName>
    </recommendedName>
</protein>
<feature type="domain" description="HTH gntR-type" evidence="4">
    <location>
        <begin position="96"/>
        <end position="164"/>
    </location>
</feature>
<feature type="domain" description="HTH gntR-type" evidence="4">
    <location>
        <begin position="21"/>
        <end position="89"/>
    </location>
</feature>